<dbReference type="InterPro" id="IPR017459">
    <property type="entry name" value="Glycosyl_Trfase_fam3_N_dom"/>
</dbReference>
<sequence>MIAVVPSPNPIAKPKDDLPFSEYLRILGKGPKTRRSLTDDEAAQALQMVLQGAVTDRQLGAFLLLMRANGESNDELQGFLGELRRYYALGSDINSGIDLDCSAYAGKWRYPPYYLLAIKLLVQNGFRVLLHGDSGQFSNRVYAHDLLEPLGFSIAKNRQDAKQLLASNGLTYLPLQTFAPELREILHLKEELGVRTVFNTLVKLINPLNAKASMQGIYHKGVENLHDAGAQTIKTQANLVFKGEGGEPEIRPDALNKLYLSQTNSDLLEVVIKAKIERQRRPETWKNEDLLHLWKGEKADLYGEQAVICTAAAGLLSIRCSQNTAVFKATELAGWYEECYLLATKFWKQRSD</sequence>
<feature type="domain" description="Glycosyl transferase family 3 N-terminal" evidence="5">
    <location>
        <begin position="22"/>
        <end position="84"/>
    </location>
</feature>
<dbReference type="EMBL" id="JAGETV010000001">
    <property type="protein sequence ID" value="MBO1926132.1"/>
    <property type="molecule type" value="Genomic_DNA"/>
</dbReference>
<dbReference type="SUPFAM" id="SSF47648">
    <property type="entry name" value="Nucleoside phosphorylase/phosphoribosyltransferase N-terminal domain"/>
    <property type="match status" value="1"/>
</dbReference>
<comment type="caution">
    <text evidence="6">The sequence shown here is derived from an EMBL/GenBank/DDBJ whole genome shotgun (WGS) entry which is preliminary data.</text>
</comment>
<dbReference type="GO" id="GO:0016740">
    <property type="term" value="F:transferase activity"/>
    <property type="evidence" value="ECO:0007669"/>
    <property type="project" value="UniProtKB-KW"/>
</dbReference>
<dbReference type="NCBIfam" id="NF006564">
    <property type="entry name" value="PRK09071.1"/>
    <property type="match status" value="1"/>
</dbReference>
<evidence type="ECO:0000256" key="3">
    <source>
        <dbReference type="ARBA" id="ARBA00022822"/>
    </source>
</evidence>
<keyword evidence="7" id="KW-1185">Reference proteome</keyword>
<name>A0ABS3Q1E5_9GAMM</name>
<evidence type="ECO:0000256" key="1">
    <source>
        <dbReference type="ARBA" id="ARBA00022676"/>
    </source>
</evidence>
<dbReference type="Gene3D" id="3.40.1030.10">
    <property type="entry name" value="Nucleoside phosphorylase/phosphoribosyltransferase catalytic domain"/>
    <property type="match status" value="1"/>
</dbReference>
<dbReference type="PANTHER" id="PTHR43285:SF2">
    <property type="entry name" value="ANTHRANILATE PHOSPHORIBOSYLTRANSFERASE"/>
    <property type="match status" value="1"/>
</dbReference>
<dbReference type="Gene3D" id="1.20.970.10">
    <property type="entry name" value="Transferase, Pyrimidine Nucleoside Phosphorylase, Chain C"/>
    <property type="match status" value="1"/>
</dbReference>
<evidence type="ECO:0000313" key="6">
    <source>
        <dbReference type="EMBL" id="MBO1926132.1"/>
    </source>
</evidence>
<feature type="domain" description="Glycosyl transferase family 3" evidence="4">
    <location>
        <begin position="125"/>
        <end position="266"/>
    </location>
</feature>
<dbReference type="Pfam" id="PF02885">
    <property type="entry name" value="Glycos_trans_3N"/>
    <property type="match status" value="1"/>
</dbReference>
<keyword evidence="3" id="KW-0028">Amino-acid biosynthesis</keyword>
<evidence type="ECO:0000259" key="5">
    <source>
        <dbReference type="Pfam" id="PF02885"/>
    </source>
</evidence>
<reference evidence="6 7" key="1">
    <citation type="submission" date="2021-03" db="EMBL/GenBank/DDBJ databases">
        <title>Thiomicrorhabdus sp.nov.,novel sulfur-oxidizing bacteria isolated from coastal sediment.</title>
        <authorList>
            <person name="Liu X."/>
        </authorList>
    </citation>
    <scope>NUCLEOTIDE SEQUENCE [LARGE SCALE GENOMIC DNA]</scope>
    <source>
        <strain evidence="6 7">6S2-11</strain>
    </source>
</reference>
<protein>
    <submittedName>
        <fullName evidence="6">Glycosyl transferase family protein</fullName>
    </submittedName>
</protein>
<dbReference type="InterPro" id="IPR035902">
    <property type="entry name" value="Nuc_phospho_transferase"/>
</dbReference>
<keyword evidence="3" id="KW-0822">Tryptophan biosynthesis</keyword>
<keyword evidence="1" id="KW-0328">Glycosyltransferase</keyword>
<dbReference type="SUPFAM" id="SSF52418">
    <property type="entry name" value="Nucleoside phosphorylase/phosphoribosyltransferase catalytic domain"/>
    <property type="match status" value="1"/>
</dbReference>
<evidence type="ECO:0000259" key="4">
    <source>
        <dbReference type="Pfam" id="PF00591"/>
    </source>
</evidence>
<evidence type="ECO:0000256" key="2">
    <source>
        <dbReference type="ARBA" id="ARBA00022679"/>
    </source>
</evidence>
<keyword evidence="2 6" id="KW-0808">Transferase</keyword>
<dbReference type="RefSeq" id="WP_208146499.1">
    <property type="nucleotide sequence ID" value="NZ_JAGETV010000001.1"/>
</dbReference>
<dbReference type="InterPro" id="IPR036320">
    <property type="entry name" value="Glycosyl_Trfase_fam3_N_dom_sf"/>
</dbReference>
<accession>A0ABS3Q1E5</accession>
<keyword evidence="3" id="KW-0057">Aromatic amino acid biosynthesis</keyword>
<gene>
    <name evidence="6" type="ORF">J3998_00960</name>
</gene>
<evidence type="ECO:0000313" key="7">
    <source>
        <dbReference type="Proteomes" id="UP000664835"/>
    </source>
</evidence>
<proteinExistence type="predicted"/>
<dbReference type="InterPro" id="IPR000312">
    <property type="entry name" value="Glycosyl_Trfase_fam3"/>
</dbReference>
<dbReference type="Pfam" id="PF00591">
    <property type="entry name" value="Glycos_transf_3"/>
    <property type="match status" value="1"/>
</dbReference>
<dbReference type="InterPro" id="IPR005940">
    <property type="entry name" value="Anthranilate_Pribosyl_Tfrase"/>
</dbReference>
<dbReference type="PANTHER" id="PTHR43285">
    <property type="entry name" value="ANTHRANILATE PHOSPHORIBOSYLTRANSFERASE"/>
    <property type="match status" value="1"/>
</dbReference>
<dbReference type="Proteomes" id="UP000664835">
    <property type="component" value="Unassembled WGS sequence"/>
</dbReference>
<organism evidence="6 7">
    <name type="scientific">Thiomicrorhabdus marina</name>
    <dbReference type="NCBI Taxonomy" id="2818442"/>
    <lineage>
        <taxon>Bacteria</taxon>
        <taxon>Pseudomonadati</taxon>
        <taxon>Pseudomonadota</taxon>
        <taxon>Gammaproteobacteria</taxon>
        <taxon>Thiotrichales</taxon>
        <taxon>Piscirickettsiaceae</taxon>
        <taxon>Thiomicrorhabdus</taxon>
    </lineage>
</organism>